<proteinExistence type="predicted"/>
<keyword evidence="4" id="KW-0472">Membrane</keyword>
<evidence type="ECO:0000313" key="7">
    <source>
        <dbReference type="Proteomes" id="UP001597180"/>
    </source>
</evidence>
<feature type="transmembrane region" description="Helical" evidence="4">
    <location>
        <begin position="297"/>
        <end position="319"/>
    </location>
</feature>
<accession>A0ABW3ULZ1</accession>
<comment type="caution">
    <text evidence="6">The sequence shown here is derived from an EMBL/GenBank/DDBJ whole genome shotgun (WGS) entry which is preliminary data.</text>
</comment>
<gene>
    <name evidence="6" type="ORF">ACFQ4B_16805</name>
</gene>
<dbReference type="PRINTS" id="PR00032">
    <property type="entry name" value="HTHARAC"/>
</dbReference>
<sequence>MPKYLVRLISFTFIVAAIPVISIGLISYFIASGDIEDKVKDGNMQVLLQTQMRVEQVLKTLELTSLQFVNSPLVASSVNESLSYDDFAKLRDLSKGLYNLQTFTSVKEAYLINFNMDWMVSFSTFRRFSTYPDRDVMTSYAKYPNSLFWITQSPKSQDKPVDEEGNTQEASSPPVIRMVYKIPVIPMTTQPKGLLVVEILNSQFKNLLMNNKKLGDVYVLDREGHNFLLEDNEVDNSQGIQTLVADRIRETQEDSGFFNAYVNDQELGITYRSSPYNGWTYISAVSIQDITKQSKKIAWVTFIACTVIFVLVGILAFYGSRRMYSPIKRLFEFTKQVEVEESGPKDEFSRIEERFRTLFSTEKQLQQQVRGQFSQLKEFLVLKLFTGQISDSDFAYRSQKFGFPTEWSCLGVLTVQIDTLQESRYRDHDKELLLFAINNMVGELIPQQDRFSPVLLDQSQVTLLVCRSDNEAERKAYFFQTAEMIKQKIHEFLQLPVSIGISRPFDKVTESVLAYGECLEALKCRISLGQEIIVHYEDIDAGRKELEITVYTQLKLLEDQMINSLKLGELDRVDMVFEKYIAAIVEKDIHFNEYPALMMQLISKAYQLVQEQGGAVKKVLGSKATMDHFLKLNTLEDIMKWFKTELFEPIVGFLNHQAESQYVNIANQMVKLVHERFDQDISLEACASILNFHPVYLSRVFKKEMGINFSEYLADYRMNMAKTWLENTSLKISEIAEKLNYTNTTAFIRTFRKIVGMTPGQYREQYNKDNS</sequence>
<dbReference type="PROSITE" id="PS01124">
    <property type="entry name" value="HTH_ARAC_FAMILY_2"/>
    <property type="match status" value="1"/>
</dbReference>
<dbReference type="InterPro" id="IPR020449">
    <property type="entry name" value="Tscrpt_reg_AraC-type_HTH"/>
</dbReference>
<dbReference type="EMBL" id="JBHTLU010000019">
    <property type="protein sequence ID" value="MFD1221780.1"/>
    <property type="molecule type" value="Genomic_DNA"/>
</dbReference>
<dbReference type="InterPro" id="IPR018062">
    <property type="entry name" value="HTH_AraC-typ_CS"/>
</dbReference>
<dbReference type="Proteomes" id="UP001597180">
    <property type="component" value="Unassembled WGS sequence"/>
</dbReference>
<evidence type="ECO:0000259" key="5">
    <source>
        <dbReference type="PROSITE" id="PS01124"/>
    </source>
</evidence>
<dbReference type="PROSITE" id="PS00041">
    <property type="entry name" value="HTH_ARAC_FAMILY_1"/>
    <property type="match status" value="1"/>
</dbReference>
<feature type="domain" description="HTH araC/xylS-type" evidence="5">
    <location>
        <begin position="667"/>
        <end position="765"/>
    </location>
</feature>
<dbReference type="PANTHER" id="PTHR43280">
    <property type="entry name" value="ARAC-FAMILY TRANSCRIPTIONAL REGULATOR"/>
    <property type="match status" value="1"/>
</dbReference>
<evidence type="ECO:0000256" key="4">
    <source>
        <dbReference type="SAM" id="Phobius"/>
    </source>
</evidence>
<dbReference type="InterPro" id="IPR041522">
    <property type="entry name" value="CdaR_GGDEF"/>
</dbReference>
<dbReference type="PANTHER" id="PTHR43280:SF10">
    <property type="entry name" value="REGULATORY PROTEIN POCR"/>
    <property type="match status" value="1"/>
</dbReference>
<evidence type="ECO:0000256" key="3">
    <source>
        <dbReference type="ARBA" id="ARBA00023163"/>
    </source>
</evidence>
<dbReference type="SUPFAM" id="SSF46689">
    <property type="entry name" value="Homeodomain-like"/>
    <property type="match status" value="2"/>
</dbReference>
<dbReference type="Gene3D" id="1.10.10.60">
    <property type="entry name" value="Homeodomain-like"/>
    <property type="match status" value="2"/>
</dbReference>
<dbReference type="RefSeq" id="WP_079912704.1">
    <property type="nucleotide sequence ID" value="NZ_BAABJG010000003.1"/>
</dbReference>
<evidence type="ECO:0000256" key="1">
    <source>
        <dbReference type="ARBA" id="ARBA00023015"/>
    </source>
</evidence>
<organism evidence="6 7">
    <name type="scientific">Paenibacillus vulneris</name>
    <dbReference type="NCBI Taxonomy" id="1133364"/>
    <lineage>
        <taxon>Bacteria</taxon>
        <taxon>Bacillati</taxon>
        <taxon>Bacillota</taxon>
        <taxon>Bacilli</taxon>
        <taxon>Bacillales</taxon>
        <taxon>Paenibacillaceae</taxon>
        <taxon>Paenibacillus</taxon>
    </lineage>
</organism>
<evidence type="ECO:0000313" key="6">
    <source>
        <dbReference type="EMBL" id="MFD1221780.1"/>
    </source>
</evidence>
<keyword evidence="1" id="KW-0805">Transcription regulation</keyword>
<keyword evidence="2" id="KW-0238">DNA-binding</keyword>
<keyword evidence="3" id="KW-0804">Transcription</keyword>
<reference evidence="7" key="1">
    <citation type="journal article" date="2019" name="Int. J. Syst. Evol. Microbiol.">
        <title>The Global Catalogue of Microorganisms (GCM) 10K type strain sequencing project: providing services to taxonomists for standard genome sequencing and annotation.</title>
        <authorList>
            <consortium name="The Broad Institute Genomics Platform"/>
            <consortium name="The Broad Institute Genome Sequencing Center for Infectious Disease"/>
            <person name="Wu L."/>
            <person name="Ma J."/>
        </authorList>
    </citation>
    <scope>NUCLEOTIDE SEQUENCE [LARGE SCALE GENOMIC DNA]</scope>
    <source>
        <strain evidence="7">CCUG 53270</strain>
    </source>
</reference>
<evidence type="ECO:0000256" key="2">
    <source>
        <dbReference type="ARBA" id="ARBA00023125"/>
    </source>
</evidence>
<feature type="transmembrane region" description="Helical" evidence="4">
    <location>
        <begin position="6"/>
        <end position="31"/>
    </location>
</feature>
<dbReference type="SMART" id="SM00342">
    <property type="entry name" value="HTH_ARAC"/>
    <property type="match status" value="1"/>
</dbReference>
<dbReference type="Pfam" id="PF17853">
    <property type="entry name" value="GGDEF_2"/>
    <property type="match status" value="1"/>
</dbReference>
<keyword evidence="7" id="KW-1185">Reference proteome</keyword>
<keyword evidence="4" id="KW-1133">Transmembrane helix</keyword>
<name>A0ABW3ULZ1_9BACL</name>
<dbReference type="Pfam" id="PF12833">
    <property type="entry name" value="HTH_18"/>
    <property type="match status" value="1"/>
</dbReference>
<dbReference type="InterPro" id="IPR009057">
    <property type="entry name" value="Homeodomain-like_sf"/>
</dbReference>
<dbReference type="InterPro" id="IPR018060">
    <property type="entry name" value="HTH_AraC"/>
</dbReference>
<keyword evidence="4" id="KW-0812">Transmembrane</keyword>
<protein>
    <submittedName>
        <fullName evidence="6">Helix-turn-helix domain-containing protein</fullName>
    </submittedName>
</protein>